<accession>A0A2N0Z010</accession>
<dbReference type="InterPro" id="IPR050300">
    <property type="entry name" value="GDXG_lipolytic_enzyme"/>
</dbReference>
<gene>
    <name evidence="3" type="ORF">CWS01_14275</name>
</gene>
<feature type="domain" description="Alpha/beta hydrolase fold-3" evidence="2">
    <location>
        <begin position="77"/>
        <end position="272"/>
    </location>
</feature>
<dbReference type="SUPFAM" id="SSF53474">
    <property type="entry name" value="alpha/beta-Hydrolases"/>
    <property type="match status" value="1"/>
</dbReference>
<keyword evidence="1" id="KW-0378">Hydrolase</keyword>
<dbReference type="RefSeq" id="WP_101177871.1">
    <property type="nucleotide sequence ID" value="NZ_PISE01000031.1"/>
</dbReference>
<dbReference type="InterPro" id="IPR029058">
    <property type="entry name" value="AB_hydrolase_fold"/>
</dbReference>
<dbReference type="InterPro" id="IPR013094">
    <property type="entry name" value="AB_hydrolase_3"/>
</dbReference>
<dbReference type="PANTHER" id="PTHR48081:SF8">
    <property type="entry name" value="ALPHA_BETA HYDROLASE FOLD-3 DOMAIN-CONTAINING PROTEIN-RELATED"/>
    <property type="match status" value="1"/>
</dbReference>
<dbReference type="GO" id="GO:0016787">
    <property type="term" value="F:hydrolase activity"/>
    <property type="evidence" value="ECO:0007669"/>
    <property type="project" value="UniProtKB-KW"/>
</dbReference>
<keyword evidence="4" id="KW-1185">Reference proteome</keyword>
<evidence type="ECO:0000256" key="1">
    <source>
        <dbReference type="ARBA" id="ARBA00022801"/>
    </source>
</evidence>
<evidence type="ECO:0000259" key="2">
    <source>
        <dbReference type="Pfam" id="PF07859"/>
    </source>
</evidence>
<proteinExistence type="predicted"/>
<dbReference type="OrthoDB" id="9815425at2"/>
<comment type="caution">
    <text evidence="3">The sequence shown here is derived from an EMBL/GenBank/DDBJ whole genome shotgun (WGS) entry which is preliminary data.</text>
</comment>
<name>A0A2N0Z010_9BACI</name>
<dbReference type="AlphaFoldDB" id="A0A2N0Z010"/>
<sequence>MESMQSKAIKTLAKLFKINNIWMKQGQELKNSLHKKQEDIGLPTKKMFKNYNIQINVQYEHPIYLLHSQVNPAKKTVLYLPGGGFVLPISPLHWSFIDNMIKEANVNVIVPLYPLAPNHTINDIMMYLLTIYQNIISNKEELVIMGDSAGGTIALSFIQLLKKQQLPFPKEVIAISPLVDFELKNPEILTVQKLDPISASPALKDIGQWIAGDYSLSDALLSPINGNFAQTTNITIFSGTADITNPDTRKMIDHAPEHFNYYEYPGMMHVFPLFPLPEAKKAKQQILALLK</sequence>
<evidence type="ECO:0000313" key="4">
    <source>
        <dbReference type="Proteomes" id="UP000233375"/>
    </source>
</evidence>
<dbReference type="Gene3D" id="3.40.50.1820">
    <property type="entry name" value="alpha/beta hydrolase"/>
    <property type="match status" value="1"/>
</dbReference>
<dbReference type="Pfam" id="PF07859">
    <property type="entry name" value="Abhydrolase_3"/>
    <property type="match status" value="1"/>
</dbReference>
<protein>
    <recommendedName>
        <fullName evidence="2">Alpha/beta hydrolase fold-3 domain-containing protein</fullName>
    </recommendedName>
</protein>
<dbReference type="EMBL" id="PISE01000031">
    <property type="protein sequence ID" value="PKG22850.1"/>
    <property type="molecule type" value="Genomic_DNA"/>
</dbReference>
<dbReference type="PANTHER" id="PTHR48081">
    <property type="entry name" value="AB HYDROLASE SUPERFAMILY PROTEIN C4A8.06C"/>
    <property type="match status" value="1"/>
</dbReference>
<evidence type="ECO:0000313" key="3">
    <source>
        <dbReference type="EMBL" id="PKG22850.1"/>
    </source>
</evidence>
<organism evidence="3 4">
    <name type="scientific">Niallia nealsonii</name>
    <dbReference type="NCBI Taxonomy" id="115979"/>
    <lineage>
        <taxon>Bacteria</taxon>
        <taxon>Bacillati</taxon>
        <taxon>Bacillota</taxon>
        <taxon>Bacilli</taxon>
        <taxon>Bacillales</taxon>
        <taxon>Bacillaceae</taxon>
        <taxon>Niallia</taxon>
    </lineage>
</organism>
<dbReference type="Proteomes" id="UP000233375">
    <property type="component" value="Unassembled WGS sequence"/>
</dbReference>
<reference evidence="3 4" key="1">
    <citation type="journal article" date="2003" name="Int. J. Syst. Evol. Microbiol.">
        <title>Bacillus nealsonii sp. nov., isolated from a spacecraft-assembly facility, whose spores are gamma-radiation resistant.</title>
        <authorList>
            <person name="Venkateswaran K."/>
            <person name="Kempf M."/>
            <person name="Chen F."/>
            <person name="Satomi M."/>
            <person name="Nicholson W."/>
            <person name="Kern R."/>
        </authorList>
    </citation>
    <scope>NUCLEOTIDE SEQUENCE [LARGE SCALE GENOMIC DNA]</scope>
    <source>
        <strain evidence="3 4">FO-92</strain>
    </source>
</reference>